<evidence type="ECO:0000256" key="1">
    <source>
        <dbReference type="SAM" id="SignalP"/>
    </source>
</evidence>
<protein>
    <submittedName>
        <fullName evidence="3">Uncharacterized protein At5g01610</fullName>
    </submittedName>
</protein>
<evidence type="ECO:0000313" key="2">
    <source>
        <dbReference type="Proteomes" id="UP000813463"/>
    </source>
</evidence>
<dbReference type="Gene3D" id="2.30.240.10">
    <property type="entry name" value="At5g01610-like"/>
    <property type="match status" value="1"/>
</dbReference>
<dbReference type="SUPFAM" id="SSF141562">
    <property type="entry name" value="At5g01610-like"/>
    <property type="match status" value="1"/>
</dbReference>
<dbReference type="GeneID" id="110800769"/>
<reference evidence="2" key="1">
    <citation type="journal article" date="2021" name="Nat. Commun.">
        <title>Genomic analyses provide insights into spinach domestication and the genetic basis of agronomic traits.</title>
        <authorList>
            <person name="Cai X."/>
            <person name="Sun X."/>
            <person name="Xu C."/>
            <person name="Sun H."/>
            <person name="Wang X."/>
            <person name="Ge C."/>
            <person name="Zhang Z."/>
            <person name="Wang Q."/>
            <person name="Fei Z."/>
            <person name="Jiao C."/>
            <person name="Wang Q."/>
        </authorList>
    </citation>
    <scope>NUCLEOTIDE SEQUENCE [LARGE SCALE GENOMIC DNA]</scope>
    <source>
        <strain evidence="2">cv. Varoflay</strain>
    </source>
</reference>
<dbReference type="PANTHER" id="PTHR31676:SF156">
    <property type="entry name" value="F22D16.19 PROTEIN"/>
    <property type="match status" value="1"/>
</dbReference>
<proteinExistence type="predicted"/>
<name>A0A9R0J6X3_SPIOL</name>
<reference evidence="3" key="2">
    <citation type="submission" date="2025-08" db="UniProtKB">
        <authorList>
            <consortium name="RefSeq"/>
        </authorList>
    </citation>
    <scope>IDENTIFICATION</scope>
    <source>
        <tissue evidence="3">Leaf</tissue>
    </source>
</reference>
<organism evidence="2 3">
    <name type="scientific">Spinacia oleracea</name>
    <name type="common">Spinach</name>
    <dbReference type="NCBI Taxonomy" id="3562"/>
    <lineage>
        <taxon>Eukaryota</taxon>
        <taxon>Viridiplantae</taxon>
        <taxon>Streptophyta</taxon>
        <taxon>Embryophyta</taxon>
        <taxon>Tracheophyta</taxon>
        <taxon>Spermatophyta</taxon>
        <taxon>Magnoliopsida</taxon>
        <taxon>eudicotyledons</taxon>
        <taxon>Gunneridae</taxon>
        <taxon>Pentapetalae</taxon>
        <taxon>Caryophyllales</taxon>
        <taxon>Chenopodiaceae</taxon>
        <taxon>Chenopodioideae</taxon>
        <taxon>Anserineae</taxon>
        <taxon>Spinacia</taxon>
    </lineage>
</organism>
<gene>
    <name evidence="3" type="primary">LOC110800769</name>
</gene>
<dbReference type="KEGG" id="soe:110800769"/>
<dbReference type="PANTHER" id="PTHR31676">
    <property type="entry name" value="T31J12.3 PROTEIN-RELATED"/>
    <property type="match status" value="1"/>
</dbReference>
<feature type="chain" id="PRO_5040177307" evidence="1">
    <location>
        <begin position="23"/>
        <end position="159"/>
    </location>
</feature>
<keyword evidence="1" id="KW-0732">Signal</keyword>
<keyword evidence="2" id="KW-1185">Reference proteome</keyword>
<dbReference type="Proteomes" id="UP000813463">
    <property type="component" value="Chromosome 6"/>
</dbReference>
<dbReference type="RefSeq" id="XP_021861782.1">
    <property type="nucleotide sequence ID" value="XM_022006090.2"/>
</dbReference>
<evidence type="ECO:0000313" key="3">
    <source>
        <dbReference type="RefSeq" id="XP_021861782.1"/>
    </source>
</evidence>
<feature type="signal peptide" evidence="1">
    <location>
        <begin position="1"/>
        <end position="22"/>
    </location>
</feature>
<sequence>MSSSTTTTVLLLFILSLSTATAATSYAPTAYEILKSYDFPAGLLPTGVTGYELDRDTGKFKVFLPETCKFSIEGYDLEYKSTITGVISSGRLYKLKGISVKVLLLWLNIVEVDNKHGELQFSVGIMSANFPVEGFEESPSCGCGFDCNGANLAALVSSS</sequence>
<dbReference type="Pfam" id="PF04398">
    <property type="entry name" value="DUF538"/>
    <property type="match status" value="1"/>
</dbReference>
<dbReference type="OrthoDB" id="1873537at2759"/>
<dbReference type="InterPro" id="IPR036758">
    <property type="entry name" value="At5g01610-like"/>
</dbReference>
<accession>A0A9R0J6X3</accession>
<dbReference type="AlphaFoldDB" id="A0A9R0J6X3"/>
<dbReference type="InterPro" id="IPR007493">
    <property type="entry name" value="DUF538"/>
</dbReference>